<gene>
    <name evidence="3" type="ORF">DWV60_10955</name>
</gene>
<name>A0AA92U2J8_9BACT</name>
<reference evidence="3 4" key="1">
    <citation type="submission" date="2018-08" db="EMBL/GenBank/DDBJ databases">
        <title>A genome reference for cultivated species of the human gut microbiota.</title>
        <authorList>
            <person name="Zou Y."/>
            <person name="Xue W."/>
            <person name="Luo G."/>
        </authorList>
    </citation>
    <scope>NUCLEOTIDE SEQUENCE [LARGE SCALE GENOMIC DNA]</scope>
    <source>
        <strain evidence="3 4">AF11-14</strain>
    </source>
</reference>
<proteinExistence type="inferred from homology"/>
<dbReference type="AlphaFoldDB" id="A0AA92U2J8"/>
<keyword evidence="2" id="KW-0560">Oxidoreductase</keyword>
<organism evidence="3 4">
    <name type="scientific">Segatella copri</name>
    <dbReference type="NCBI Taxonomy" id="165179"/>
    <lineage>
        <taxon>Bacteria</taxon>
        <taxon>Pseudomonadati</taxon>
        <taxon>Bacteroidota</taxon>
        <taxon>Bacteroidia</taxon>
        <taxon>Bacteroidales</taxon>
        <taxon>Prevotellaceae</taxon>
        <taxon>Segatella</taxon>
    </lineage>
</organism>
<evidence type="ECO:0000313" key="3">
    <source>
        <dbReference type="EMBL" id="RGW66747.1"/>
    </source>
</evidence>
<sequence>MKKRIKKVLMILVSILKWEKKIPIVSIKEPNKLLDGKVALITGGSGGIGMAIAKKFIDSGSSVILAGTNVKKLNGCIEKLGKQAKAIVINMNDSSSFGDKIVEAASFFGKIDIFVNCHGVHTNRKGFNLLNVTEDDYDKVMNINLRGTYFICQNVAKYMVQNHVKGHILIISSQSAIEPSWSPYRLSKYGECGLISGFAQVLLPYGIIVNGLGPGPTATGMQDECFNGSIYTKDNPIERYTMPDEVAEYAKLLVSDLGNTVVGDTLYMSGGRGIIDKR</sequence>
<evidence type="ECO:0000313" key="4">
    <source>
        <dbReference type="Proteomes" id="UP000286077"/>
    </source>
</evidence>
<dbReference type="Proteomes" id="UP000286077">
    <property type="component" value="Unassembled WGS sequence"/>
</dbReference>
<dbReference type="RefSeq" id="WP_118140615.1">
    <property type="nucleotide sequence ID" value="NZ_QSAQ01000029.1"/>
</dbReference>
<dbReference type="GO" id="GO:0016616">
    <property type="term" value="F:oxidoreductase activity, acting on the CH-OH group of donors, NAD or NADP as acceptor"/>
    <property type="evidence" value="ECO:0007669"/>
    <property type="project" value="TreeGrafter"/>
</dbReference>
<protein>
    <submittedName>
        <fullName evidence="3">SDR family NAD(P)-dependent oxidoreductase</fullName>
    </submittedName>
</protein>
<dbReference type="PANTHER" id="PTHR42760:SF133">
    <property type="entry name" value="3-OXOACYL-[ACYL-CARRIER-PROTEIN] REDUCTASE"/>
    <property type="match status" value="1"/>
</dbReference>
<evidence type="ECO:0000256" key="2">
    <source>
        <dbReference type="ARBA" id="ARBA00023002"/>
    </source>
</evidence>
<accession>A0AA92U2J8</accession>
<comment type="similarity">
    <text evidence="1">Belongs to the short-chain dehydrogenases/reductases (SDR) family.</text>
</comment>
<dbReference type="PANTHER" id="PTHR42760">
    <property type="entry name" value="SHORT-CHAIN DEHYDROGENASES/REDUCTASES FAMILY MEMBER"/>
    <property type="match status" value="1"/>
</dbReference>
<dbReference type="PRINTS" id="PR00081">
    <property type="entry name" value="GDHRDH"/>
</dbReference>
<dbReference type="InterPro" id="IPR002347">
    <property type="entry name" value="SDR_fam"/>
</dbReference>
<dbReference type="Pfam" id="PF00106">
    <property type="entry name" value="adh_short"/>
    <property type="match status" value="1"/>
</dbReference>
<evidence type="ECO:0000256" key="1">
    <source>
        <dbReference type="ARBA" id="ARBA00006484"/>
    </source>
</evidence>
<dbReference type="Gene3D" id="3.40.50.720">
    <property type="entry name" value="NAD(P)-binding Rossmann-like Domain"/>
    <property type="match status" value="1"/>
</dbReference>
<comment type="caution">
    <text evidence="3">The sequence shown here is derived from an EMBL/GenBank/DDBJ whole genome shotgun (WGS) entry which is preliminary data.</text>
</comment>
<dbReference type="InterPro" id="IPR036291">
    <property type="entry name" value="NAD(P)-bd_dom_sf"/>
</dbReference>
<dbReference type="CDD" id="cd05233">
    <property type="entry name" value="SDR_c"/>
    <property type="match status" value="1"/>
</dbReference>
<dbReference type="EMBL" id="QSAQ01000029">
    <property type="protein sequence ID" value="RGW66747.1"/>
    <property type="molecule type" value="Genomic_DNA"/>
</dbReference>
<dbReference type="SUPFAM" id="SSF51735">
    <property type="entry name" value="NAD(P)-binding Rossmann-fold domains"/>
    <property type="match status" value="1"/>
</dbReference>